<comment type="caution">
    <text evidence="2">The sequence shown here is derived from an EMBL/GenBank/DDBJ whole genome shotgun (WGS) entry which is preliminary data.</text>
</comment>
<keyword evidence="1" id="KW-0812">Transmembrane</keyword>
<keyword evidence="1" id="KW-1133">Transmembrane helix</keyword>
<dbReference type="RefSeq" id="WP_155189239.1">
    <property type="nucleotide sequence ID" value="NZ_BAAAEA010000009.1"/>
</dbReference>
<feature type="transmembrane region" description="Helical" evidence="1">
    <location>
        <begin position="42"/>
        <end position="63"/>
    </location>
</feature>
<organism evidence="2 3">
    <name type="scientific">Roseibium denhamense</name>
    <dbReference type="NCBI Taxonomy" id="76305"/>
    <lineage>
        <taxon>Bacteria</taxon>
        <taxon>Pseudomonadati</taxon>
        <taxon>Pseudomonadota</taxon>
        <taxon>Alphaproteobacteria</taxon>
        <taxon>Hyphomicrobiales</taxon>
        <taxon>Stappiaceae</taxon>
        <taxon>Roseibium</taxon>
    </lineage>
</organism>
<proteinExistence type="predicted"/>
<evidence type="ECO:0000256" key="1">
    <source>
        <dbReference type="SAM" id="Phobius"/>
    </source>
</evidence>
<evidence type="ECO:0008006" key="4">
    <source>
        <dbReference type="Google" id="ProtNLM"/>
    </source>
</evidence>
<sequence>MAKAMSALADDYRQTRTHEAADVASVAVEPSRGTGFMLAKNLLFWGSMAASGAGLYALVTFIAT</sequence>
<evidence type="ECO:0000313" key="3">
    <source>
        <dbReference type="Proteomes" id="UP001157914"/>
    </source>
</evidence>
<keyword evidence="1" id="KW-0472">Membrane</keyword>
<name>A0ABY1PNT2_9HYPH</name>
<dbReference type="EMBL" id="FXTT01000012">
    <property type="protein sequence ID" value="SMP37356.1"/>
    <property type="molecule type" value="Genomic_DNA"/>
</dbReference>
<dbReference type="Proteomes" id="UP001157914">
    <property type="component" value="Unassembled WGS sequence"/>
</dbReference>
<protein>
    <recommendedName>
        <fullName evidence="4">MFS transporter</fullName>
    </recommendedName>
</protein>
<evidence type="ECO:0000313" key="2">
    <source>
        <dbReference type="EMBL" id="SMP37356.1"/>
    </source>
</evidence>
<accession>A0ABY1PNT2</accession>
<keyword evidence="3" id="KW-1185">Reference proteome</keyword>
<reference evidence="2 3" key="1">
    <citation type="submission" date="2017-05" db="EMBL/GenBank/DDBJ databases">
        <authorList>
            <person name="Varghese N."/>
            <person name="Submissions S."/>
        </authorList>
    </citation>
    <scope>NUCLEOTIDE SEQUENCE [LARGE SCALE GENOMIC DNA]</scope>
    <source>
        <strain evidence="2 3">DSM 15949</strain>
    </source>
</reference>
<gene>
    <name evidence="2" type="ORF">SAMN06265374_0073</name>
</gene>